<proteinExistence type="predicted"/>
<dbReference type="Pfam" id="PF00722">
    <property type="entry name" value="Glyco_hydro_16"/>
    <property type="match status" value="1"/>
</dbReference>
<dbReference type="Gene3D" id="2.60.120.200">
    <property type="match status" value="1"/>
</dbReference>
<dbReference type="InterPro" id="IPR013320">
    <property type="entry name" value="ConA-like_dom_sf"/>
</dbReference>
<name>A0ABT1DWT1_9ACTN</name>
<dbReference type="RefSeq" id="WP_253241389.1">
    <property type="nucleotide sequence ID" value="NZ_JAMYJR010000037.1"/>
</dbReference>
<sequence>MTTLDERFESDELDRSVWVPWYLPHWSSRAQSAATYEVGGGELRLSIPVDQPLWAEGVHETPLRVSGIQSANYSGPAGSTVGGQPFLTDQRVREEQGEFWGYTPLYEDIEIRMRGTITPRSMIACWLSGIETAPELSGEICVMEVFGTDPQAIGMGLHRFRDPQLTEEWGTVTRPIDVAAFHTYGVKWRPNSLEFTIDGEVVQRVGQAPDYPVQLEIAVFDFPDRAHLVDGATPVPELVVSHVRGRPAA</sequence>
<evidence type="ECO:0000313" key="3">
    <source>
        <dbReference type="Proteomes" id="UP001523369"/>
    </source>
</evidence>
<evidence type="ECO:0000259" key="1">
    <source>
        <dbReference type="PROSITE" id="PS51762"/>
    </source>
</evidence>
<dbReference type="GO" id="GO:0016787">
    <property type="term" value="F:hydrolase activity"/>
    <property type="evidence" value="ECO:0007669"/>
    <property type="project" value="UniProtKB-KW"/>
</dbReference>
<dbReference type="InterPro" id="IPR000757">
    <property type="entry name" value="Beta-glucanase-like"/>
</dbReference>
<comment type="caution">
    <text evidence="2">The sequence shown here is derived from an EMBL/GenBank/DDBJ whole genome shotgun (WGS) entry which is preliminary data.</text>
</comment>
<evidence type="ECO:0000313" key="2">
    <source>
        <dbReference type="EMBL" id="MCO8275327.1"/>
    </source>
</evidence>
<protein>
    <submittedName>
        <fullName evidence="2">Glycoside hydrolase family 16 protein</fullName>
    </submittedName>
</protein>
<dbReference type="Proteomes" id="UP001523369">
    <property type="component" value="Unassembled WGS sequence"/>
</dbReference>
<dbReference type="CDD" id="cd00413">
    <property type="entry name" value="Glyco_hydrolase_16"/>
    <property type="match status" value="1"/>
</dbReference>
<feature type="domain" description="GH16" evidence="1">
    <location>
        <begin position="1"/>
        <end position="249"/>
    </location>
</feature>
<keyword evidence="3" id="KW-1185">Reference proteome</keyword>
<dbReference type="SUPFAM" id="SSF49899">
    <property type="entry name" value="Concanavalin A-like lectins/glucanases"/>
    <property type="match status" value="1"/>
</dbReference>
<keyword evidence="2" id="KW-0378">Hydrolase</keyword>
<accession>A0ABT1DWT1</accession>
<organism evidence="2 3">
    <name type="scientific">Paractinoplanes aksuensis</name>
    <dbReference type="NCBI Taxonomy" id="2939490"/>
    <lineage>
        <taxon>Bacteria</taxon>
        <taxon>Bacillati</taxon>
        <taxon>Actinomycetota</taxon>
        <taxon>Actinomycetes</taxon>
        <taxon>Micromonosporales</taxon>
        <taxon>Micromonosporaceae</taxon>
        <taxon>Paractinoplanes</taxon>
    </lineage>
</organism>
<dbReference type="PROSITE" id="PS51762">
    <property type="entry name" value="GH16_2"/>
    <property type="match status" value="1"/>
</dbReference>
<reference evidence="2 3" key="1">
    <citation type="submission" date="2022-06" db="EMBL/GenBank/DDBJ databases">
        <title>New Species of the Genus Actinoplanes, ActinopZanes ferrugineus.</title>
        <authorList>
            <person name="Ding P."/>
        </authorList>
    </citation>
    <scope>NUCLEOTIDE SEQUENCE [LARGE SCALE GENOMIC DNA]</scope>
    <source>
        <strain evidence="2 3">TRM88003</strain>
    </source>
</reference>
<dbReference type="EMBL" id="JAMYJR010000037">
    <property type="protein sequence ID" value="MCO8275327.1"/>
    <property type="molecule type" value="Genomic_DNA"/>
</dbReference>
<gene>
    <name evidence="2" type="ORF">M1L60_32565</name>
</gene>